<dbReference type="EMBL" id="CP144694">
    <property type="protein sequence ID" value="WVZ02745.1"/>
    <property type="molecule type" value="Genomic_DNA"/>
</dbReference>
<evidence type="ECO:0000313" key="17">
    <source>
        <dbReference type="EMBL" id="WVZ02745.1"/>
    </source>
</evidence>
<keyword evidence="9 14" id="KW-1133">Transmembrane helix</keyword>
<dbReference type="Proteomes" id="UP001374535">
    <property type="component" value="Chromosome 7"/>
</dbReference>
<feature type="transmembrane region" description="Helical" evidence="14">
    <location>
        <begin position="94"/>
        <end position="113"/>
    </location>
</feature>
<dbReference type="PANTHER" id="PTHR48017">
    <property type="entry name" value="OS05G0424000 PROTEIN-RELATED"/>
    <property type="match status" value="1"/>
</dbReference>
<evidence type="ECO:0000313" key="18">
    <source>
        <dbReference type="Proteomes" id="UP001374535"/>
    </source>
</evidence>
<keyword evidence="10 14" id="KW-0472">Membrane</keyword>
<evidence type="ECO:0000256" key="11">
    <source>
        <dbReference type="ARBA" id="ARBA00023294"/>
    </source>
</evidence>
<dbReference type="GO" id="GO:0012505">
    <property type="term" value="C:endomembrane system"/>
    <property type="evidence" value="ECO:0007669"/>
    <property type="project" value="UniProtKB-SubCell"/>
</dbReference>
<evidence type="ECO:0000256" key="12">
    <source>
        <dbReference type="ARBA" id="ARBA00045588"/>
    </source>
</evidence>
<evidence type="ECO:0000256" key="3">
    <source>
        <dbReference type="ARBA" id="ARBA00005590"/>
    </source>
</evidence>
<feature type="transmembrane region" description="Helical" evidence="14">
    <location>
        <begin position="545"/>
        <end position="564"/>
    </location>
</feature>
<comment type="similarity">
    <text evidence="3">Belongs to the amino acid/polyamine transporter 2 family. Amino acid/auxin permease (AAAP) (TC 2.A.18.1) subfamily.</text>
</comment>
<evidence type="ECO:0000256" key="6">
    <source>
        <dbReference type="ARBA" id="ARBA00022692"/>
    </source>
</evidence>
<feature type="chain" id="PRO_5042860484" description="Amino acid transporter transmembrane domain-containing protein" evidence="15">
    <location>
        <begin position="25"/>
        <end position="615"/>
    </location>
</feature>
<gene>
    <name evidence="17" type="ORF">V8G54_023551</name>
</gene>
<evidence type="ECO:0000256" key="13">
    <source>
        <dbReference type="ARBA" id="ARBA00061463"/>
    </source>
</evidence>
<dbReference type="GO" id="GO:0015293">
    <property type="term" value="F:symporter activity"/>
    <property type="evidence" value="ECO:0007669"/>
    <property type="project" value="UniProtKB-KW"/>
</dbReference>
<feature type="domain" description="Amino acid transporter transmembrane" evidence="16">
    <location>
        <begin position="163"/>
        <end position="602"/>
    </location>
</feature>
<evidence type="ECO:0000256" key="1">
    <source>
        <dbReference type="ARBA" id="ARBA00004127"/>
    </source>
</evidence>
<keyword evidence="18" id="KW-1185">Reference proteome</keyword>
<keyword evidence="4" id="KW-0813">Transport</keyword>
<evidence type="ECO:0000256" key="7">
    <source>
        <dbReference type="ARBA" id="ARBA00022847"/>
    </source>
</evidence>
<organism evidence="17 18">
    <name type="scientific">Vigna mungo</name>
    <name type="common">Black gram</name>
    <name type="synonym">Phaseolus mungo</name>
    <dbReference type="NCBI Taxonomy" id="3915"/>
    <lineage>
        <taxon>Eukaryota</taxon>
        <taxon>Viridiplantae</taxon>
        <taxon>Streptophyta</taxon>
        <taxon>Embryophyta</taxon>
        <taxon>Tracheophyta</taxon>
        <taxon>Spermatophyta</taxon>
        <taxon>Magnoliopsida</taxon>
        <taxon>eudicotyledons</taxon>
        <taxon>Gunneridae</taxon>
        <taxon>Pentapetalae</taxon>
        <taxon>rosids</taxon>
        <taxon>fabids</taxon>
        <taxon>Fabales</taxon>
        <taxon>Fabaceae</taxon>
        <taxon>Papilionoideae</taxon>
        <taxon>50 kb inversion clade</taxon>
        <taxon>NPAAA clade</taxon>
        <taxon>indigoferoid/millettioid clade</taxon>
        <taxon>Phaseoleae</taxon>
        <taxon>Vigna</taxon>
    </lineage>
</organism>
<keyword evidence="15" id="KW-0732">Signal</keyword>
<evidence type="ECO:0000256" key="2">
    <source>
        <dbReference type="ARBA" id="ARBA00004236"/>
    </source>
</evidence>
<evidence type="ECO:0000256" key="9">
    <source>
        <dbReference type="ARBA" id="ARBA00022989"/>
    </source>
</evidence>
<protein>
    <recommendedName>
        <fullName evidence="16">Amino acid transporter transmembrane domain-containing protein</fullName>
    </recommendedName>
</protein>
<evidence type="ECO:0000256" key="8">
    <source>
        <dbReference type="ARBA" id="ARBA00022970"/>
    </source>
</evidence>
<feature type="transmembrane region" description="Helical" evidence="14">
    <location>
        <begin position="519"/>
        <end position="539"/>
    </location>
</feature>
<feature type="transmembrane region" description="Helical" evidence="14">
    <location>
        <begin position="416"/>
        <end position="435"/>
    </location>
</feature>
<sequence>MHSLGLVAVCYLVISGMFPLKVRRGIDCKLKLYLPTTPAQSFPIKPHSVSSFRNIPSLSFTLLLTFPSLTPTLTSSHPCCQEVELFPAECTKELYELCILLLLYMYSFTIIYVQSLTDVHCLIQIEERQDVKHYLQNTQTETVAMNIQPNDSKCLDDDGRLKRTGTFWTATAHIITAVIGSGVLSLAWAVAQLGWVAGPVVMFLFALVNLYTSTLLTQCYRTGDSVTGQRNYTYMEAVKSILGGKKVKLCGLIQYVNLFGIAIGYTIAASVSMMAIKRSNCYHNSHGKDPCHMSSNGYMITFGIAEVIFSQIPDFDQVWWLSIVAAIMSFMYSSVGLSLGVVKVAENKTFKGSMLGISIGTVTQAGTVTGTQKIWRSLQALGAMAFAYSFSIILIEIQDTIKSPPAEHKTMRKATALSIAVTTVFYLLCGCMGYAAFGDNAPGNLLTGFGFYDPYWLLDIANIAIVVHLVGAYQVFSQPLFAFVEKWSARKWPKSCFVTAEYGIPVPFYGVYQLNFFRLVWRSIFVLLTTLVAMLMPFFNDVVGMLGAFGFWPLTVYFPIDMYISQKKIERWTSRWIGLQLLSVSCLMISLVSAIGSMAGVVLDLKTYKPFRTSY</sequence>
<keyword evidence="5" id="KW-1003">Cell membrane</keyword>
<keyword evidence="8" id="KW-0029">Amino-acid transport</keyword>
<dbReference type="InterPro" id="IPR013057">
    <property type="entry name" value="AA_transpt_TM"/>
</dbReference>
<dbReference type="AlphaFoldDB" id="A0AAQ3N3C5"/>
<evidence type="ECO:0000256" key="14">
    <source>
        <dbReference type="SAM" id="Phobius"/>
    </source>
</evidence>
<feature type="transmembrane region" description="Helical" evidence="14">
    <location>
        <begin position="318"/>
        <end position="342"/>
    </location>
</feature>
<evidence type="ECO:0000256" key="4">
    <source>
        <dbReference type="ARBA" id="ARBA00022448"/>
    </source>
</evidence>
<dbReference type="GO" id="GO:0005886">
    <property type="term" value="C:plasma membrane"/>
    <property type="evidence" value="ECO:0007669"/>
    <property type="project" value="UniProtKB-SubCell"/>
</dbReference>
<keyword evidence="11" id="KW-0927">Auxin signaling pathway</keyword>
<name>A0AAQ3N3C5_VIGMU</name>
<keyword evidence="6 14" id="KW-0812">Transmembrane</keyword>
<proteinExistence type="inferred from homology"/>
<dbReference type="FunFam" id="1.20.1740.10:FF:000055">
    <property type="entry name" value="Amino acid permease 6"/>
    <property type="match status" value="1"/>
</dbReference>
<evidence type="ECO:0000256" key="15">
    <source>
        <dbReference type="SAM" id="SignalP"/>
    </source>
</evidence>
<feature type="transmembrane region" description="Helical" evidence="14">
    <location>
        <begin position="377"/>
        <end position="395"/>
    </location>
</feature>
<feature type="transmembrane region" description="Helical" evidence="14">
    <location>
        <begin position="167"/>
        <end position="187"/>
    </location>
</feature>
<comment type="similarity">
    <text evidence="13">Belongs to the amino acid/polyamine transporter 2 family. Amino acid/auxin permease (AAAP) (TC 2.A.18.2) subfamily.</text>
</comment>
<feature type="transmembrane region" description="Helical" evidence="14">
    <location>
        <begin position="255"/>
        <end position="276"/>
    </location>
</feature>
<feature type="transmembrane region" description="Helical" evidence="14">
    <location>
        <begin position="576"/>
        <end position="603"/>
    </location>
</feature>
<reference evidence="17 18" key="1">
    <citation type="journal article" date="2023" name="Life. Sci Alliance">
        <title>Evolutionary insights into 3D genome organization and epigenetic landscape of Vigna mungo.</title>
        <authorList>
            <person name="Junaid A."/>
            <person name="Singh B."/>
            <person name="Bhatia S."/>
        </authorList>
    </citation>
    <scope>NUCLEOTIDE SEQUENCE [LARGE SCALE GENOMIC DNA]</scope>
    <source>
        <strain evidence="17">Urdbean</strain>
    </source>
</reference>
<comment type="function">
    <text evidence="12">Carrier protein involved in proton-driven auxin influx. Mediates the formation of auxin gradient from developing leaves (site of auxin biosynthesis) to tips by contributing to the loading of auxin in vascular tissues and facilitating acropetal (base to tip) auxin transport within inner tissues of the root apex, and basipetal (tip to base) auxin transport within outer tissues of the root apex. May be involved in lateral roots and nodules formation.</text>
</comment>
<dbReference type="GO" id="GO:0006865">
    <property type="term" value="P:amino acid transport"/>
    <property type="evidence" value="ECO:0007669"/>
    <property type="project" value="UniProtKB-KW"/>
</dbReference>
<feature type="signal peptide" evidence="15">
    <location>
        <begin position="1"/>
        <end position="24"/>
    </location>
</feature>
<feature type="transmembrane region" description="Helical" evidence="14">
    <location>
        <begin position="455"/>
        <end position="476"/>
    </location>
</feature>
<evidence type="ECO:0000256" key="5">
    <source>
        <dbReference type="ARBA" id="ARBA00022475"/>
    </source>
</evidence>
<dbReference type="GO" id="GO:0009734">
    <property type="term" value="P:auxin-activated signaling pathway"/>
    <property type="evidence" value="ECO:0007669"/>
    <property type="project" value="UniProtKB-KW"/>
</dbReference>
<comment type="subcellular location">
    <subcellularLocation>
        <location evidence="2">Cell membrane</location>
    </subcellularLocation>
    <subcellularLocation>
        <location evidence="1">Endomembrane system</location>
        <topology evidence="1">Multi-pass membrane protein</topology>
    </subcellularLocation>
</comment>
<keyword evidence="7" id="KW-0769">Symport</keyword>
<evidence type="ECO:0000256" key="10">
    <source>
        <dbReference type="ARBA" id="ARBA00023136"/>
    </source>
</evidence>
<evidence type="ECO:0000259" key="16">
    <source>
        <dbReference type="Pfam" id="PF01490"/>
    </source>
</evidence>
<dbReference type="Pfam" id="PF01490">
    <property type="entry name" value="Aa_trans"/>
    <property type="match status" value="1"/>
</dbReference>
<accession>A0AAQ3N3C5</accession>
<feature type="transmembrane region" description="Helical" evidence="14">
    <location>
        <begin position="354"/>
        <end position="371"/>
    </location>
</feature>
<feature type="transmembrane region" description="Helical" evidence="14">
    <location>
        <begin position="193"/>
        <end position="211"/>
    </location>
</feature>